<proteinExistence type="predicted"/>
<dbReference type="EMBL" id="JASDAP010000011">
    <property type="protein sequence ID" value="KAK1893800.1"/>
    <property type="molecule type" value="Genomic_DNA"/>
</dbReference>
<keyword evidence="2" id="KW-1185">Reference proteome</keyword>
<dbReference type="Proteomes" id="UP001228049">
    <property type="component" value="Unassembled WGS sequence"/>
</dbReference>
<protein>
    <submittedName>
        <fullName evidence="1">DITP/XTP pyrophosphatase</fullName>
    </submittedName>
</protein>
<name>A0AAD9C0U6_DISEL</name>
<organism evidence="1 2">
    <name type="scientific">Dissostichus eleginoides</name>
    <name type="common">Patagonian toothfish</name>
    <name type="synonym">Dissostichus amissus</name>
    <dbReference type="NCBI Taxonomy" id="100907"/>
    <lineage>
        <taxon>Eukaryota</taxon>
        <taxon>Metazoa</taxon>
        <taxon>Chordata</taxon>
        <taxon>Craniata</taxon>
        <taxon>Vertebrata</taxon>
        <taxon>Euteleostomi</taxon>
        <taxon>Actinopterygii</taxon>
        <taxon>Neopterygii</taxon>
        <taxon>Teleostei</taxon>
        <taxon>Neoteleostei</taxon>
        <taxon>Acanthomorphata</taxon>
        <taxon>Eupercaria</taxon>
        <taxon>Perciformes</taxon>
        <taxon>Notothenioidei</taxon>
        <taxon>Nototheniidae</taxon>
        <taxon>Dissostichus</taxon>
    </lineage>
</organism>
<sequence length="127" mass="14398">MKKAKRAEINFLQIFHKKDKLLLSSRVLWLLTSPSPSFLDSTGICQDCSSCTKHERDDTKIHSLLESLDSENSNQNRRSAALLGLPYFMKEDPSNFIKFCEEIMDIGGGTCPARAHGLRNKLLQRTI</sequence>
<dbReference type="AlphaFoldDB" id="A0AAD9C0U6"/>
<gene>
    <name evidence="1" type="ORF">KUDE01_019262</name>
</gene>
<accession>A0AAD9C0U6</accession>
<comment type="caution">
    <text evidence="1">The sequence shown here is derived from an EMBL/GenBank/DDBJ whole genome shotgun (WGS) entry which is preliminary data.</text>
</comment>
<evidence type="ECO:0000313" key="1">
    <source>
        <dbReference type="EMBL" id="KAK1893800.1"/>
    </source>
</evidence>
<reference evidence="1" key="1">
    <citation type="submission" date="2023-04" db="EMBL/GenBank/DDBJ databases">
        <title>Chromosome-level genome of Chaenocephalus aceratus.</title>
        <authorList>
            <person name="Park H."/>
        </authorList>
    </citation>
    <scope>NUCLEOTIDE SEQUENCE</scope>
    <source>
        <strain evidence="1">DE</strain>
        <tissue evidence="1">Muscle</tissue>
    </source>
</reference>
<evidence type="ECO:0000313" key="2">
    <source>
        <dbReference type="Proteomes" id="UP001228049"/>
    </source>
</evidence>